<gene>
    <name evidence="1" type="ORF">EYF80_036818</name>
</gene>
<dbReference type="EMBL" id="SRLO01000531">
    <property type="protein sequence ID" value="TNN52953.1"/>
    <property type="molecule type" value="Genomic_DNA"/>
</dbReference>
<dbReference type="Proteomes" id="UP000314294">
    <property type="component" value="Unassembled WGS sequence"/>
</dbReference>
<dbReference type="AlphaFoldDB" id="A0A4Z2GJ96"/>
<name>A0A4Z2GJ96_9TELE</name>
<dbReference type="OrthoDB" id="10620368at2759"/>
<accession>A0A4Z2GJ96</accession>
<organism evidence="1 2">
    <name type="scientific">Liparis tanakae</name>
    <name type="common">Tanaka's snailfish</name>
    <dbReference type="NCBI Taxonomy" id="230148"/>
    <lineage>
        <taxon>Eukaryota</taxon>
        <taxon>Metazoa</taxon>
        <taxon>Chordata</taxon>
        <taxon>Craniata</taxon>
        <taxon>Vertebrata</taxon>
        <taxon>Euteleostomi</taxon>
        <taxon>Actinopterygii</taxon>
        <taxon>Neopterygii</taxon>
        <taxon>Teleostei</taxon>
        <taxon>Neoteleostei</taxon>
        <taxon>Acanthomorphata</taxon>
        <taxon>Eupercaria</taxon>
        <taxon>Perciformes</taxon>
        <taxon>Cottioidei</taxon>
        <taxon>Cottales</taxon>
        <taxon>Liparidae</taxon>
        <taxon>Liparis</taxon>
    </lineage>
</organism>
<evidence type="ECO:0000313" key="1">
    <source>
        <dbReference type="EMBL" id="TNN52953.1"/>
    </source>
</evidence>
<sequence>MQESSILRLLHGICRLSLERRLPATVGLYQRYWLGPSTTSQSTGFMHACNITGLPVLRQPPGWSCSTC</sequence>
<protein>
    <submittedName>
        <fullName evidence="1">Uncharacterized protein</fullName>
    </submittedName>
</protein>
<comment type="caution">
    <text evidence="1">The sequence shown here is derived from an EMBL/GenBank/DDBJ whole genome shotgun (WGS) entry which is preliminary data.</text>
</comment>
<proteinExistence type="predicted"/>
<evidence type="ECO:0000313" key="2">
    <source>
        <dbReference type="Proteomes" id="UP000314294"/>
    </source>
</evidence>
<keyword evidence="2" id="KW-1185">Reference proteome</keyword>
<reference evidence="1 2" key="1">
    <citation type="submission" date="2019-03" db="EMBL/GenBank/DDBJ databases">
        <title>First draft genome of Liparis tanakae, snailfish: a comprehensive survey of snailfish specific genes.</title>
        <authorList>
            <person name="Kim W."/>
            <person name="Song I."/>
            <person name="Jeong J.-H."/>
            <person name="Kim D."/>
            <person name="Kim S."/>
            <person name="Ryu S."/>
            <person name="Song J.Y."/>
            <person name="Lee S.K."/>
        </authorList>
    </citation>
    <scope>NUCLEOTIDE SEQUENCE [LARGE SCALE GENOMIC DNA]</scope>
    <source>
        <tissue evidence="1">Muscle</tissue>
    </source>
</reference>